<dbReference type="OrthoDB" id="9810501at2"/>
<keyword evidence="1 2" id="KW-0378">Hydrolase</keyword>
<dbReference type="SFLD" id="SFLDG01129">
    <property type="entry name" value="C1.5:_HAD__Beta-PGM__Phosphata"/>
    <property type="match status" value="1"/>
</dbReference>
<dbReference type="InterPro" id="IPR036412">
    <property type="entry name" value="HAD-like_sf"/>
</dbReference>
<dbReference type="Gene3D" id="3.40.50.1000">
    <property type="entry name" value="HAD superfamily/HAD-like"/>
    <property type="match status" value="1"/>
</dbReference>
<dbReference type="PANTHER" id="PTHR43316:SF3">
    <property type="entry name" value="HALOACID DEHALOGENASE, TYPE II (AFU_ORTHOLOGUE AFUA_2G07750)-RELATED"/>
    <property type="match status" value="1"/>
</dbReference>
<reference evidence="2 3" key="1">
    <citation type="journal article" date="2007" name="Genome Res.">
        <title>Genome characteristics of facultatively symbiotic Frankia sp. strains reflect host range and host plant biogeography.</title>
        <authorList>
            <person name="Normand P."/>
            <person name="Lapierre P."/>
            <person name="Tisa L.S."/>
            <person name="Gogarten J.P."/>
            <person name="Alloisio N."/>
            <person name="Bagnarol E."/>
            <person name="Bassi C.A."/>
            <person name="Berry A.M."/>
            <person name="Bickhart D.M."/>
            <person name="Choisne N."/>
            <person name="Couloux A."/>
            <person name="Cournoyer B."/>
            <person name="Cruveiller S."/>
            <person name="Daubin V."/>
            <person name="Demange N."/>
            <person name="Francino M.P."/>
            <person name="Goltsman E."/>
            <person name="Huang Y."/>
            <person name="Kopp O.R."/>
            <person name="Labarre L."/>
            <person name="Lapidus A."/>
            <person name="Lavire C."/>
            <person name="Marechal J."/>
            <person name="Martinez M."/>
            <person name="Mastronunzio J.E."/>
            <person name="Mullin B.C."/>
            <person name="Niemann J."/>
            <person name="Pujic P."/>
            <person name="Rawnsley T."/>
            <person name="Rouy Z."/>
            <person name="Schenowitz C."/>
            <person name="Sellstedt A."/>
            <person name="Tavares F."/>
            <person name="Tomkins J.P."/>
            <person name="Vallenet D."/>
            <person name="Valverde C."/>
            <person name="Wall L.G."/>
            <person name="Wang Y."/>
            <person name="Medigue C."/>
            <person name="Benson D.R."/>
        </authorList>
    </citation>
    <scope>NUCLEOTIDE SEQUENCE [LARGE SCALE GENOMIC DNA]</scope>
    <source>
        <strain evidence="3">DSM 45818 / CECT 9043 / CcI3</strain>
    </source>
</reference>
<evidence type="ECO:0000256" key="1">
    <source>
        <dbReference type="ARBA" id="ARBA00022801"/>
    </source>
</evidence>
<dbReference type="STRING" id="106370.Francci3_1747"/>
<dbReference type="EMBL" id="CP000249">
    <property type="protein sequence ID" value="ABD11123.1"/>
    <property type="molecule type" value="Genomic_DNA"/>
</dbReference>
<dbReference type="InterPro" id="IPR051540">
    <property type="entry name" value="S-2-haloacid_dehalogenase"/>
</dbReference>
<name>Q2JC69_FRACC</name>
<proteinExistence type="predicted"/>
<dbReference type="PRINTS" id="PR00413">
    <property type="entry name" value="HADHALOGNASE"/>
</dbReference>
<gene>
    <name evidence="2" type="ordered locus">Francci3_1747</name>
</gene>
<evidence type="ECO:0000313" key="3">
    <source>
        <dbReference type="Proteomes" id="UP000001937"/>
    </source>
</evidence>
<dbReference type="SFLD" id="SFLDS00003">
    <property type="entry name" value="Haloacid_Dehalogenase"/>
    <property type="match status" value="1"/>
</dbReference>
<dbReference type="NCBIfam" id="TIGR01549">
    <property type="entry name" value="HAD-SF-IA-v1"/>
    <property type="match status" value="1"/>
</dbReference>
<evidence type="ECO:0000313" key="2">
    <source>
        <dbReference type="EMBL" id="ABD11123.1"/>
    </source>
</evidence>
<dbReference type="HOGENOM" id="CLU_045011_8_3_11"/>
<dbReference type="RefSeq" id="WP_011436185.1">
    <property type="nucleotide sequence ID" value="NC_007777.1"/>
</dbReference>
<dbReference type="eggNOG" id="COG1011">
    <property type="taxonomic scope" value="Bacteria"/>
</dbReference>
<dbReference type="GO" id="GO:0016787">
    <property type="term" value="F:hydrolase activity"/>
    <property type="evidence" value="ECO:0007669"/>
    <property type="project" value="UniProtKB-KW"/>
</dbReference>
<dbReference type="SUPFAM" id="SSF56784">
    <property type="entry name" value="HAD-like"/>
    <property type="match status" value="1"/>
</dbReference>
<dbReference type="PANTHER" id="PTHR43316">
    <property type="entry name" value="HYDROLASE, HALOACID DELAHOGENASE-RELATED"/>
    <property type="match status" value="1"/>
</dbReference>
<dbReference type="InterPro" id="IPR023214">
    <property type="entry name" value="HAD_sf"/>
</dbReference>
<dbReference type="Pfam" id="PF00702">
    <property type="entry name" value="Hydrolase"/>
    <property type="match status" value="1"/>
</dbReference>
<sequence>MRRVEAVLFDWAGTLTPWANVDVAGFWALAAAYVVGRNPEKTAAALLAAERELSVRARERHSSATLAELFSLAGVPHTEQAAAAYLDAWTPHTLLDPLAPRLLTELRERGLRVGLLSNTTWPRERHEAIFARDGVLDLFDGAVYSSEIPWAKPHPEAFRCALRAVGDVPPENAVYVGDRLYEDVYGARVAGLRAILIPHSEVPEKELVAIEDTTPDAVIYRLDDLLAIIDGWNAPGVPVEGVS</sequence>
<dbReference type="InterPro" id="IPR006439">
    <property type="entry name" value="HAD-SF_hydro_IA"/>
</dbReference>
<protein>
    <submittedName>
        <fullName evidence="2">HAD-superfamily hydrolase, subfamily IA, variant 1</fullName>
    </submittedName>
</protein>
<dbReference type="Proteomes" id="UP000001937">
    <property type="component" value="Chromosome"/>
</dbReference>
<organism evidence="2 3">
    <name type="scientific">Frankia casuarinae (strain DSM 45818 / CECT 9043 / HFP020203 / CcI3)</name>
    <dbReference type="NCBI Taxonomy" id="106370"/>
    <lineage>
        <taxon>Bacteria</taxon>
        <taxon>Bacillati</taxon>
        <taxon>Actinomycetota</taxon>
        <taxon>Actinomycetes</taxon>
        <taxon>Frankiales</taxon>
        <taxon>Frankiaceae</taxon>
        <taxon>Frankia</taxon>
    </lineage>
</organism>
<accession>Q2JC69</accession>
<dbReference type="AlphaFoldDB" id="Q2JC69"/>
<keyword evidence="3" id="KW-1185">Reference proteome</keyword>
<dbReference type="KEGG" id="fra:Francci3_1747"/>